<evidence type="ECO:0000313" key="2">
    <source>
        <dbReference type="EMBL" id="SOC21027.1"/>
    </source>
</evidence>
<dbReference type="InterPro" id="IPR009574">
    <property type="entry name" value="DUF1189"/>
</dbReference>
<keyword evidence="3" id="KW-1185">Reference proteome</keyword>
<organism evidence="2 3">
    <name type="scientific">Ureibacillus xyleni</name>
    <dbReference type="NCBI Taxonomy" id="614648"/>
    <lineage>
        <taxon>Bacteria</taxon>
        <taxon>Bacillati</taxon>
        <taxon>Bacillota</taxon>
        <taxon>Bacilli</taxon>
        <taxon>Bacillales</taxon>
        <taxon>Caryophanaceae</taxon>
        <taxon>Ureibacillus</taxon>
    </lineage>
</organism>
<proteinExistence type="predicted"/>
<keyword evidence="1" id="KW-0472">Membrane</keyword>
<dbReference type="AlphaFoldDB" id="A0A285TGC8"/>
<feature type="transmembrane region" description="Helical" evidence="1">
    <location>
        <begin position="32"/>
        <end position="52"/>
    </location>
</feature>
<dbReference type="Proteomes" id="UP000219636">
    <property type="component" value="Unassembled WGS sequence"/>
</dbReference>
<accession>A0A285TGC8</accession>
<dbReference type="EMBL" id="OBMQ01000012">
    <property type="protein sequence ID" value="SOC21027.1"/>
    <property type="molecule type" value="Genomic_DNA"/>
</dbReference>
<evidence type="ECO:0000313" key="3">
    <source>
        <dbReference type="Proteomes" id="UP000219636"/>
    </source>
</evidence>
<evidence type="ECO:0000256" key="1">
    <source>
        <dbReference type="SAM" id="Phobius"/>
    </source>
</evidence>
<sequence length="169" mass="19199">MVKHSQLFIDSLLHPKKLAGYRLLSIGKTIQYVFLLVALVTLFSFIQFLTGVSEVSYNIEGLTEYIEDIQWLLYPFALLLLILTTTILLFVRISIYALVGVVILKVTNKRGEYRHMWRTATFAVTWSTLLSIVFTTLQFTGAIPTLIGIVITVFLLIIAATKYPKIPKK</sequence>
<keyword evidence="1" id="KW-0812">Transmembrane</keyword>
<protein>
    <submittedName>
        <fullName evidence="2">Uncharacterized protein DUF1189</fullName>
    </submittedName>
</protein>
<gene>
    <name evidence="2" type="ORF">SAMN05880501_11299</name>
</gene>
<feature type="transmembrane region" description="Helical" evidence="1">
    <location>
        <begin position="116"/>
        <end position="135"/>
    </location>
</feature>
<dbReference type="OrthoDB" id="1903376at2"/>
<feature type="transmembrane region" description="Helical" evidence="1">
    <location>
        <begin position="141"/>
        <end position="160"/>
    </location>
</feature>
<feature type="transmembrane region" description="Helical" evidence="1">
    <location>
        <begin position="72"/>
        <end position="104"/>
    </location>
</feature>
<dbReference type="Pfam" id="PF06691">
    <property type="entry name" value="DUF1189"/>
    <property type="match status" value="2"/>
</dbReference>
<dbReference type="RefSeq" id="WP_097074582.1">
    <property type="nucleotide sequence ID" value="NZ_OBMQ01000012.1"/>
</dbReference>
<reference evidence="3" key="1">
    <citation type="submission" date="2017-08" db="EMBL/GenBank/DDBJ databases">
        <authorList>
            <person name="Varghese N."/>
            <person name="Submissions S."/>
        </authorList>
    </citation>
    <scope>NUCLEOTIDE SEQUENCE [LARGE SCALE GENOMIC DNA]</scope>
    <source>
        <strain evidence="3">JC22</strain>
    </source>
</reference>
<keyword evidence="1" id="KW-1133">Transmembrane helix</keyword>
<name>A0A285TGC8_9BACL</name>